<evidence type="ECO:0000313" key="1">
    <source>
        <dbReference type="EMBL" id="VDH98822.1"/>
    </source>
</evidence>
<evidence type="ECO:0000313" key="2">
    <source>
        <dbReference type="Proteomes" id="UP000596742"/>
    </source>
</evidence>
<proteinExistence type="predicted"/>
<sequence length="162" mass="18388">MLPLVNKHFTLIAVQVGRHHPESICDKLLQIQSNTTVMLFGDGYPIDPPCTISLVGYSMQNRTFEDLCYDITEIRLPSNSNSTVIVKAWSLVVYENETATYIAFNGTSPFRKDMLTNEGLFIPFCGQDNNEAFLLEITTYIPIYFNKSLSKTSPFFKAKSRQ</sequence>
<name>A0A8B6C325_MYTGA</name>
<organism evidence="1 2">
    <name type="scientific">Mytilus galloprovincialis</name>
    <name type="common">Mediterranean mussel</name>
    <dbReference type="NCBI Taxonomy" id="29158"/>
    <lineage>
        <taxon>Eukaryota</taxon>
        <taxon>Metazoa</taxon>
        <taxon>Spiralia</taxon>
        <taxon>Lophotrochozoa</taxon>
        <taxon>Mollusca</taxon>
        <taxon>Bivalvia</taxon>
        <taxon>Autobranchia</taxon>
        <taxon>Pteriomorphia</taxon>
        <taxon>Mytilida</taxon>
        <taxon>Mytiloidea</taxon>
        <taxon>Mytilidae</taxon>
        <taxon>Mytilinae</taxon>
        <taxon>Mytilus</taxon>
    </lineage>
</organism>
<reference evidence="1" key="1">
    <citation type="submission" date="2018-11" db="EMBL/GenBank/DDBJ databases">
        <authorList>
            <person name="Alioto T."/>
            <person name="Alioto T."/>
        </authorList>
    </citation>
    <scope>NUCLEOTIDE SEQUENCE</scope>
</reference>
<dbReference type="Proteomes" id="UP000596742">
    <property type="component" value="Unassembled WGS sequence"/>
</dbReference>
<comment type="caution">
    <text evidence="1">The sequence shown here is derived from an EMBL/GenBank/DDBJ whole genome shotgun (WGS) entry which is preliminary data.</text>
</comment>
<dbReference type="EMBL" id="UYJE01001059">
    <property type="protein sequence ID" value="VDH98822.1"/>
    <property type="molecule type" value="Genomic_DNA"/>
</dbReference>
<gene>
    <name evidence="1" type="ORF">MGAL_10B077298</name>
</gene>
<feature type="non-terminal residue" evidence="1">
    <location>
        <position position="162"/>
    </location>
</feature>
<accession>A0A8B6C325</accession>
<keyword evidence="2" id="KW-1185">Reference proteome</keyword>
<dbReference type="OrthoDB" id="6132419at2759"/>
<protein>
    <submittedName>
        <fullName evidence="1">Uncharacterized protein</fullName>
    </submittedName>
</protein>
<dbReference type="AlphaFoldDB" id="A0A8B6C325"/>